<keyword evidence="6 8" id="KW-0408">Iron</keyword>
<keyword evidence="7 9" id="KW-0503">Monooxygenase</keyword>
<protein>
    <submittedName>
        <fullName evidence="10">Cytochrome P450</fullName>
    </submittedName>
</protein>
<gene>
    <name evidence="10" type="ORF">CC86DRAFT_460601</name>
</gene>
<dbReference type="PANTHER" id="PTHR24305:SF237">
    <property type="entry name" value="CYTOCHROME P450 MONOOXYGENASE ATNE-RELATED"/>
    <property type="match status" value="1"/>
</dbReference>
<accession>A0A6A6ZDF2</accession>
<dbReference type="InterPro" id="IPR036396">
    <property type="entry name" value="Cyt_P450_sf"/>
</dbReference>
<dbReference type="PROSITE" id="PS00086">
    <property type="entry name" value="CYTOCHROME_P450"/>
    <property type="match status" value="1"/>
</dbReference>
<dbReference type="EMBL" id="MU006246">
    <property type="protein sequence ID" value="KAF2819142.1"/>
    <property type="molecule type" value="Genomic_DNA"/>
</dbReference>
<keyword evidence="3 8" id="KW-0349">Heme</keyword>
<name>A0A6A6ZDF2_9PLEO</name>
<feature type="binding site" description="axial binding residue" evidence="8">
    <location>
        <position position="468"/>
    </location>
    <ligand>
        <name>heme</name>
        <dbReference type="ChEBI" id="CHEBI:30413"/>
    </ligand>
    <ligandPart>
        <name>Fe</name>
        <dbReference type="ChEBI" id="CHEBI:18248"/>
    </ligandPart>
</feature>
<evidence type="ECO:0000256" key="8">
    <source>
        <dbReference type="PIRSR" id="PIRSR602401-1"/>
    </source>
</evidence>
<evidence type="ECO:0000256" key="7">
    <source>
        <dbReference type="ARBA" id="ARBA00023033"/>
    </source>
</evidence>
<dbReference type="SUPFAM" id="SSF48264">
    <property type="entry name" value="Cytochrome P450"/>
    <property type="match status" value="1"/>
</dbReference>
<dbReference type="GO" id="GO:0016705">
    <property type="term" value="F:oxidoreductase activity, acting on paired donors, with incorporation or reduction of molecular oxygen"/>
    <property type="evidence" value="ECO:0007669"/>
    <property type="project" value="InterPro"/>
</dbReference>
<organism evidence="10 11">
    <name type="scientific">Ophiobolus disseminans</name>
    <dbReference type="NCBI Taxonomy" id="1469910"/>
    <lineage>
        <taxon>Eukaryota</taxon>
        <taxon>Fungi</taxon>
        <taxon>Dikarya</taxon>
        <taxon>Ascomycota</taxon>
        <taxon>Pezizomycotina</taxon>
        <taxon>Dothideomycetes</taxon>
        <taxon>Pleosporomycetidae</taxon>
        <taxon>Pleosporales</taxon>
        <taxon>Pleosporineae</taxon>
        <taxon>Phaeosphaeriaceae</taxon>
        <taxon>Ophiobolus</taxon>
    </lineage>
</organism>
<comment type="cofactor">
    <cofactor evidence="1 8">
        <name>heme</name>
        <dbReference type="ChEBI" id="CHEBI:30413"/>
    </cofactor>
</comment>
<evidence type="ECO:0000256" key="3">
    <source>
        <dbReference type="ARBA" id="ARBA00022617"/>
    </source>
</evidence>
<keyword evidence="5 9" id="KW-0560">Oxidoreductase</keyword>
<evidence type="ECO:0000256" key="5">
    <source>
        <dbReference type="ARBA" id="ARBA00023002"/>
    </source>
</evidence>
<evidence type="ECO:0000313" key="10">
    <source>
        <dbReference type="EMBL" id="KAF2819142.1"/>
    </source>
</evidence>
<comment type="similarity">
    <text evidence="2 9">Belongs to the cytochrome P450 family.</text>
</comment>
<dbReference type="Proteomes" id="UP000799424">
    <property type="component" value="Unassembled WGS sequence"/>
</dbReference>
<dbReference type="PANTHER" id="PTHR24305">
    <property type="entry name" value="CYTOCHROME P450"/>
    <property type="match status" value="1"/>
</dbReference>
<evidence type="ECO:0000256" key="9">
    <source>
        <dbReference type="RuleBase" id="RU000461"/>
    </source>
</evidence>
<dbReference type="Pfam" id="PF00067">
    <property type="entry name" value="p450"/>
    <property type="match status" value="1"/>
</dbReference>
<dbReference type="OrthoDB" id="1470350at2759"/>
<keyword evidence="4 8" id="KW-0479">Metal-binding</keyword>
<dbReference type="InterPro" id="IPR001128">
    <property type="entry name" value="Cyt_P450"/>
</dbReference>
<dbReference type="CDD" id="cd11061">
    <property type="entry name" value="CYP67-like"/>
    <property type="match status" value="1"/>
</dbReference>
<evidence type="ECO:0000256" key="1">
    <source>
        <dbReference type="ARBA" id="ARBA00001971"/>
    </source>
</evidence>
<dbReference type="AlphaFoldDB" id="A0A6A6ZDF2"/>
<dbReference type="InterPro" id="IPR050121">
    <property type="entry name" value="Cytochrome_P450_monoxygenase"/>
</dbReference>
<dbReference type="InterPro" id="IPR017972">
    <property type="entry name" value="Cyt_P450_CS"/>
</dbReference>
<evidence type="ECO:0000313" key="11">
    <source>
        <dbReference type="Proteomes" id="UP000799424"/>
    </source>
</evidence>
<proteinExistence type="inferred from homology"/>
<evidence type="ECO:0000256" key="6">
    <source>
        <dbReference type="ARBA" id="ARBA00023004"/>
    </source>
</evidence>
<reference evidence="10" key="1">
    <citation type="journal article" date="2020" name="Stud. Mycol.">
        <title>101 Dothideomycetes genomes: a test case for predicting lifestyles and emergence of pathogens.</title>
        <authorList>
            <person name="Haridas S."/>
            <person name="Albert R."/>
            <person name="Binder M."/>
            <person name="Bloem J."/>
            <person name="Labutti K."/>
            <person name="Salamov A."/>
            <person name="Andreopoulos B."/>
            <person name="Baker S."/>
            <person name="Barry K."/>
            <person name="Bills G."/>
            <person name="Bluhm B."/>
            <person name="Cannon C."/>
            <person name="Castanera R."/>
            <person name="Culley D."/>
            <person name="Daum C."/>
            <person name="Ezra D."/>
            <person name="Gonzalez J."/>
            <person name="Henrissat B."/>
            <person name="Kuo A."/>
            <person name="Liang C."/>
            <person name="Lipzen A."/>
            <person name="Lutzoni F."/>
            <person name="Magnuson J."/>
            <person name="Mondo S."/>
            <person name="Nolan M."/>
            <person name="Ohm R."/>
            <person name="Pangilinan J."/>
            <person name="Park H.-J."/>
            <person name="Ramirez L."/>
            <person name="Alfaro M."/>
            <person name="Sun H."/>
            <person name="Tritt A."/>
            <person name="Yoshinaga Y."/>
            <person name="Zwiers L.-H."/>
            <person name="Turgeon B."/>
            <person name="Goodwin S."/>
            <person name="Spatafora J."/>
            <person name="Crous P."/>
            <person name="Grigoriev I."/>
        </authorList>
    </citation>
    <scope>NUCLEOTIDE SEQUENCE</scope>
    <source>
        <strain evidence="10">CBS 113818</strain>
    </source>
</reference>
<dbReference type="GO" id="GO:0020037">
    <property type="term" value="F:heme binding"/>
    <property type="evidence" value="ECO:0007669"/>
    <property type="project" value="InterPro"/>
</dbReference>
<dbReference type="GO" id="GO:0004497">
    <property type="term" value="F:monooxygenase activity"/>
    <property type="evidence" value="ECO:0007669"/>
    <property type="project" value="UniProtKB-KW"/>
</dbReference>
<sequence>MDFRELVSKMLKLEILVLGLSLFLVYLVSTAIYNLYFHPLAKLPGPFWARVSTIPSWYHTKNQNRHLWLLKLQEHYGPEFRHRPDSACINTPSAYRHIYGPRGNVKKSDQYKVWPRTVDALNTWNTTSVEIHAHKRRVLNYAFSEAALRSAEPFIHKNVDRWIELLGQRKGQGQDWTESINMADQVTYLVFDILGDLCFGKCFDMKETGSNLTYVVEMMIGFLETMHVVGWAPWRDAWVYLKPRGLDQVLALTLPATVKSWDAFVASCQESRARTQYEIEGKLDAETRKDFFHWLWEAKDPESGRGYTLPELNAECELLTIAGSDTTATVLSALLFYLSRNHNVQDRLADEVLAKFSTYDEIKSGNKLQSCQYLTAFLHEGMRMAPPVGADPSREVLEGGMTINERYYPAGSLVSTAFWSMQYNNDYYPAPLRFRPERWIVGEEGSTEESVAVAESAFCTFSTGPRGCVGKNMAWLEMRIVIAKLIWEFEVKRDPNSNLGGGSSNGEWGRRHEDQYQTWDIFVSNRKGPLVHLKKRVHENS</sequence>
<dbReference type="InterPro" id="IPR002401">
    <property type="entry name" value="Cyt_P450_E_grp-I"/>
</dbReference>
<dbReference type="Gene3D" id="1.10.630.10">
    <property type="entry name" value="Cytochrome P450"/>
    <property type="match status" value="1"/>
</dbReference>
<keyword evidence="11" id="KW-1185">Reference proteome</keyword>
<dbReference type="PRINTS" id="PR00463">
    <property type="entry name" value="EP450I"/>
</dbReference>
<evidence type="ECO:0000256" key="2">
    <source>
        <dbReference type="ARBA" id="ARBA00010617"/>
    </source>
</evidence>
<dbReference type="PRINTS" id="PR00385">
    <property type="entry name" value="P450"/>
</dbReference>
<dbReference type="GO" id="GO:0005506">
    <property type="term" value="F:iron ion binding"/>
    <property type="evidence" value="ECO:0007669"/>
    <property type="project" value="InterPro"/>
</dbReference>
<evidence type="ECO:0000256" key="4">
    <source>
        <dbReference type="ARBA" id="ARBA00022723"/>
    </source>
</evidence>